<accession>A0AAW9RQT0</accession>
<dbReference type="PROSITE" id="PS50887">
    <property type="entry name" value="GGDEF"/>
    <property type="match status" value="1"/>
</dbReference>
<sequence>MSLDTITIAAMSVTLCVPVIVLLYMSWLSHREEPAQLWWCASFVALLFALGFYGPRGYISDFVTIDLANAMVLLSIGLALVAARSFNGRGTPLWVFLAAPALWIALCRIPEFRDYGAYRMAVFSVFNGTIGLAVAVEYWRGRAERLATRYMMVATFLLLVGVYVCRLVMVAVMPLADPREYFHANLWTMLLMLASVVVTMAIAILAIAIVNERSEATQRRLAEIDPLTGVSNRGGALRQIKAGLAKEGAGGAAVLMFDLDHFKRINDHYGHATGDEMLRRFSEVAASNMRDGDAFGRIGGEEFLGFLADVDQDAALSVAERIRQAFAAIGVADGEAQVPATVSIGVAFADTKAADLDELIHAADKALYRAKDAGRDQVCVEVLAGT</sequence>
<dbReference type="InterPro" id="IPR000160">
    <property type="entry name" value="GGDEF_dom"/>
</dbReference>
<feature type="transmembrane region" description="Helical" evidence="3">
    <location>
        <begin position="67"/>
        <end position="86"/>
    </location>
</feature>
<dbReference type="GO" id="GO:0005886">
    <property type="term" value="C:plasma membrane"/>
    <property type="evidence" value="ECO:0007669"/>
    <property type="project" value="TreeGrafter"/>
</dbReference>
<comment type="caution">
    <text evidence="5">The sequence shown here is derived from an EMBL/GenBank/DDBJ whole genome shotgun (WGS) entry which is preliminary data.</text>
</comment>
<dbReference type="InterPro" id="IPR043128">
    <property type="entry name" value="Rev_trsase/Diguanyl_cyclase"/>
</dbReference>
<dbReference type="Proteomes" id="UP001378188">
    <property type="component" value="Unassembled WGS sequence"/>
</dbReference>
<dbReference type="GO" id="GO:0052621">
    <property type="term" value="F:diguanylate cyclase activity"/>
    <property type="evidence" value="ECO:0007669"/>
    <property type="project" value="UniProtKB-EC"/>
</dbReference>
<feature type="transmembrane region" description="Helical" evidence="3">
    <location>
        <begin position="151"/>
        <end position="175"/>
    </location>
</feature>
<reference evidence="5 6" key="1">
    <citation type="submission" date="2024-02" db="EMBL/GenBank/DDBJ databases">
        <title>Genome analysis and characterization of Microbaculum marinisediminis sp. nov., isolated from marine sediment.</title>
        <authorList>
            <person name="Du Z.-J."/>
            <person name="Ye Y.-Q."/>
            <person name="Zhang Z.-R."/>
            <person name="Yuan S.-M."/>
            <person name="Zhang X.-Y."/>
        </authorList>
    </citation>
    <scope>NUCLEOTIDE SEQUENCE [LARGE SCALE GENOMIC DNA]</scope>
    <source>
        <strain evidence="5 6">SDUM1044001</strain>
    </source>
</reference>
<keyword evidence="5" id="KW-0548">Nucleotidyltransferase</keyword>
<dbReference type="RefSeq" id="WP_340332397.1">
    <property type="nucleotide sequence ID" value="NZ_JAZHOF010000013.1"/>
</dbReference>
<dbReference type="Pfam" id="PF00990">
    <property type="entry name" value="GGDEF"/>
    <property type="match status" value="1"/>
</dbReference>
<evidence type="ECO:0000256" key="2">
    <source>
        <dbReference type="ARBA" id="ARBA00034247"/>
    </source>
</evidence>
<dbReference type="EC" id="2.7.7.65" evidence="1"/>
<comment type="catalytic activity">
    <reaction evidence="2">
        <text>2 GTP = 3',3'-c-di-GMP + 2 diphosphate</text>
        <dbReference type="Rhea" id="RHEA:24898"/>
        <dbReference type="ChEBI" id="CHEBI:33019"/>
        <dbReference type="ChEBI" id="CHEBI:37565"/>
        <dbReference type="ChEBI" id="CHEBI:58805"/>
        <dbReference type="EC" id="2.7.7.65"/>
    </reaction>
</comment>
<dbReference type="SUPFAM" id="SSF55073">
    <property type="entry name" value="Nucleotide cyclase"/>
    <property type="match status" value="1"/>
</dbReference>
<dbReference type="SMART" id="SM00267">
    <property type="entry name" value="GGDEF"/>
    <property type="match status" value="1"/>
</dbReference>
<feature type="transmembrane region" description="Helical" evidence="3">
    <location>
        <begin position="187"/>
        <end position="210"/>
    </location>
</feature>
<keyword evidence="5" id="KW-0808">Transferase</keyword>
<dbReference type="EMBL" id="JAZHOF010000013">
    <property type="protein sequence ID" value="MEJ8574697.1"/>
    <property type="molecule type" value="Genomic_DNA"/>
</dbReference>
<dbReference type="FunFam" id="3.30.70.270:FF:000001">
    <property type="entry name" value="Diguanylate cyclase domain protein"/>
    <property type="match status" value="1"/>
</dbReference>
<feature type="domain" description="GGDEF" evidence="4">
    <location>
        <begin position="250"/>
        <end position="383"/>
    </location>
</feature>
<organism evidence="5 6">
    <name type="scientific">Microbaculum marinum</name>
    <dbReference type="NCBI Taxonomy" id="1764581"/>
    <lineage>
        <taxon>Bacteria</taxon>
        <taxon>Pseudomonadati</taxon>
        <taxon>Pseudomonadota</taxon>
        <taxon>Alphaproteobacteria</taxon>
        <taxon>Hyphomicrobiales</taxon>
        <taxon>Tepidamorphaceae</taxon>
        <taxon>Microbaculum</taxon>
    </lineage>
</organism>
<dbReference type="PANTHER" id="PTHR45138:SF9">
    <property type="entry name" value="DIGUANYLATE CYCLASE DGCM-RELATED"/>
    <property type="match status" value="1"/>
</dbReference>
<evidence type="ECO:0000259" key="4">
    <source>
        <dbReference type="PROSITE" id="PS50887"/>
    </source>
</evidence>
<proteinExistence type="predicted"/>
<dbReference type="CDD" id="cd01949">
    <property type="entry name" value="GGDEF"/>
    <property type="match status" value="1"/>
</dbReference>
<dbReference type="NCBIfam" id="TIGR00254">
    <property type="entry name" value="GGDEF"/>
    <property type="match status" value="1"/>
</dbReference>
<feature type="transmembrane region" description="Helical" evidence="3">
    <location>
        <begin position="93"/>
        <end position="111"/>
    </location>
</feature>
<feature type="transmembrane region" description="Helical" evidence="3">
    <location>
        <begin position="6"/>
        <end position="25"/>
    </location>
</feature>
<keyword evidence="3" id="KW-0812">Transmembrane</keyword>
<evidence type="ECO:0000313" key="6">
    <source>
        <dbReference type="Proteomes" id="UP001378188"/>
    </source>
</evidence>
<keyword evidence="3" id="KW-0472">Membrane</keyword>
<feature type="transmembrane region" description="Helical" evidence="3">
    <location>
        <begin position="117"/>
        <end position="139"/>
    </location>
</feature>
<dbReference type="GO" id="GO:1902201">
    <property type="term" value="P:negative regulation of bacterial-type flagellum-dependent cell motility"/>
    <property type="evidence" value="ECO:0007669"/>
    <property type="project" value="TreeGrafter"/>
</dbReference>
<evidence type="ECO:0000313" key="5">
    <source>
        <dbReference type="EMBL" id="MEJ8574697.1"/>
    </source>
</evidence>
<protein>
    <recommendedName>
        <fullName evidence="1">diguanylate cyclase</fullName>
        <ecNumber evidence="1">2.7.7.65</ecNumber>
    </recommendedName>
</protein>
<dbReference type="PANTHER" id="PTHR45138">
    <property type="entry name" value="REGULATORY COMPONENTS OF SENSORY TRANSDUCTION SYSTEM"/>
    <property type="match status" value="1"/>
</dbReference>
<dbReference type="Gene3D" id="3.30.70.270">
    <property type="match status" value="1"/>
</dbReference>
<dbReference type="GO" id="GO:0043709">
    <property type="term" value="P:cell adhesion involved in single-species biofilm formation"/>
    <property type="evidence" value="ECO:0007669"/>
    <property type="project" value="TreeGrafter"/>
</dbReference>
<feature type="transmembrane region" description="Helical" evidence="3">
    <location>
        <begin position="37"/>
        <end position="55"/>
    </location>
</feature>
<dbReference type="InterPro" id="IPR029787">
    <property type="entry name" value="Nucleotide_cyclase"/>
</dbReference>
<evidence type="ECO:0000256" key="1">
    <source>
        <dbReference type="ARBA" id="ARBA00012528"/>
    </source>
</evidence>
<dbReference type="InterPro" id="IPR050469">
    <property type="entry name" value="Diguanylate_Cyclase"/>
</dbReference>
<name>A0AAW9RQT0_9HYPH</name>
<keyword evidence="3" id="KW-1133">Transmembrane helix</keyword>
<gene>
    <name evidence="5" type="ORF">V3328_24685</name>
</gene>
<dbReference type="AlphaFoldDB" id="A0AAW9RQT0"/>
<evidence type="ECO:0000256" key="3">
    <source>
        <dbReference type="SAM" id="Phobius"/>
    </source>
</evidence>
<keyword evidence="6" id="KW-1185">Reference proteome</keyword>